<comment type="caution">
    <text evidence="1">The sequence shown here is derived from an EMBL/GenBank/DDBJ whole genome shotgun (WGS) entry which is preliminary data.</text>
</comment>
<proteinExistence type="predicted"/>
<accession>A0A7X0HMZ9</accession>
<evidence type="ECO:0000313" key="2">
    <source>
        <dbReference type="Proteomes" id="UP000540423"/>
    </source>
</evidence>
<dbReference type="RefSeq" id="WP_185035612.1">
    <property type="nucleotide sequence ID" value="NZ_BNBN01000029.1"/>
</dbReference>
<name>A0A7X0HMZ9_9ACTN</name>
<evidence type="ECO:0000313" key="1">
    <source>
        <dbReference type="EMBL" id="MBB6439133.1"/>
    </source>
</evidence>
<dbReference type="EMBL" id="JACHEM010000017">
    <property type="protein sequence ID" value="MBB6439133.1"/>
    <property type="molecule type" value="Genomic_DNA"/>
</dbReference>
<dbReference type="Proteomes" id="UP000540423">
    <property type="component" value="Unassembled WGS sequence"/>
</dbReference>
<sequence>MGGQGEAEESWRVPLTRVAGGPARAGGVGAVPAVFVMHCPWSEEESLVVPEGGGVLLAASAPPARDVVLACLEGLPQAEAELLWEEYERQRRFMREGMVDSLVVLRDPQLTADTQLAAVRADARDCSAITLVAGDGTPQLIALYPWGDAPARMIGAEELGSDEQGERMSPALPASALLAWYYGWDTAADGDPKLREGGPFEVPWPDMLEVVGPQGKGARRWLRVRAEEPLRVPDSLWEYAASAADQLMRWHAHGVPGRMEEPRHTRAVVLLAAAITEQARSAHTDVAPAKAVLAVELGAADRVIEHYGAPALQVCPAVPGVGQEERDALLAVYGTTEYTSVESHVRAALTAHLADADDPHVTIAGRREAMISRRH</sequence>
<dbReference type="AlphaFoldDB" id="A0A7X0HMZ9"/>
<reference evidence="1 2" key="1">
    <citation type="submission" date="2020-08" db="EMBL/GenBank/DDBJ databases">
        <title>Genomic Encyclopedia of Type Strains, Phase IV (KMG-IV): sequencing the most valuable type-strain genomes for metagenomic binning, comparative biology and taxonomic classification.</title>
        <authorList>
            <person name="Goeker M."/>
        </authorList>
    </citation>
    <scope>NUCLEOTIDE SEQUENCE [LARGE SCALE GENOMIC DNA]</scope>
    <source>
        <strain evidence="1 2">DSM 40141</strain>
    </source>
</reference>
<gene>
    <name evidence="1" type="ORF">HNQ79_005645</name>
</gene>
<protein>
    <submittedName>
        <fullName evidence="1">Uncharacterized protein</fullName>
    </submittedName>
</protein>
<organism evidence="1 2">
    <name type="scientific">Streptomyces candidus</name>
    <dbReference type="NCBI Taxonomy" id="67283"/>
    <lineage>
        <taxon>Bacteria</taxon>
        <taxon>Bacillati</taxon>
        <taxon>Actinomycetota</taxon>
        <taxon>Actinomycetes</taxon>
        <taxon>Kitasatosporales</taxon>
        <taxon>Streptomycetaceae</taxon>
        <taxon>Streptomyces</taxon>
    </lineage>
</organism>
<keyword evidence="2" id="KW-1185">Reference proteome</keyword>